<keyword evidence="11" id="KW-1185">Reference proteome</keyword>
<dbReference type="InterPro" id="IPR027417">
    <property type="entry name" value="P-loop_NTPase"/>
</dbReference>
<evidence type="ECO:0000256" key="1">
    <source>
        <dbReference type="ARBA" id="ARBA00022730"/>
    </source>
</evidence>
<dbReference type="SUPFAM" id="SSF52540">
    <property type="entry name" value="P-loop containing nucleoside triphosphate hydrolases"/>
    <property type="match status" value="1"/>
</dbReference>
<evidence type="ECO:0000256" key="6">
    <source>
        <dbReference type="ARBA" id="ARBA00023125"/>
    </source>
</evidence>
<dbReference type="EMBL" id="FOIN01000018">
    <property type="protein sequence ID" value="SET55512.1"/>
    <property type="molecule type" value="Genomic_DNA"/>
</dbReference>
<accession>A0A1I0FDC6</accession>
<dbReference type="GO" id="GO:0016887">
    <property type="term" value="F:ATP hydrolysis activity"/>
    <property type="evidence" value="ECO:0007669"/>
    <property type="project" value="InterPro"/>
</dbReference>
<dbReference type="InterPro" id="IPR007696">
    <property type="entry name" value="DNA_mismatch_repair_MutS_core"/>
</dbReference>
<dbReference type="SUPFAM" id="SSF160443">
    <property type="entry name" value="SMR domain-like"/>
    <property type="match status" value="1"/>
</dbReference>
<dbReference type="GO" id="GO:0005524">
    <property type="term" value="F:ATP binding"/>
    <property type="evidence" value="ECO:0007669"/>
    <property type="project" value="UniProtKB-UniRule"/>
</dbReference>
<keyword evidence="5 7" id="KW-0694">RNA-binding</keyword>
<keyword evidence="8" id="KW-0175">Coiled coil</keyword>
<evidence type="ECO:0000256" key="3">
    <source>
        <dbReference type="ARBA" id="ARBA00022801"/>
    </source>
</evidence>
<evidence type="ECO:0000256" key="7">
    <source>
        <dbReference type="HAMAP-Rule" id="MF_00092"/>
    </source>
</evidence>
<dbReference type="Pfam" id="PF01713">
    <property type="entry name" value="Smr"/>
    <property type="match status" value="1"/>
</dbReference>
<dbReference type="SMART" id="SM00534">
    <property type="entry name" value="MUTSac"/>
    <property type="match status" value="1"/>
</dbReference>
<name>A0A1I0FDC6_9FIRM</name>
<dbReference type="EC" id="3.6.4.-" evidence="7"/>
<keyword evidence="6 7" id="KW-0238">DNA-binding</keyword>
<dbReference type="GO" id="GO:0019843">
    <property type="term" value="F:rRNA binding"/>
    <property type="evidence" value="ECO:0007669"/>
    <property type="project" value="UniProtKB-UniRule"/>
</dbReference>
<evidence type="ECO:0000256" key="5">
    <source>
        <dbReference type="ARBA" id="ARBA00022884"/>
    </source>
</evidence>
<comment type="function">
    <text evidence="7">Endonuclease that is involved in the suppression of homologous recombination and thus may have a key role in the control of bacterial genetic diversity.</text>
</comment>
<dbReference type="GO" id="GO:0045910">
    <property type="term" value="P:negative regulation of DNA recombination"/>
    <property type="evidence" value="ECO:0007669"/>
    <property type="project" value="InterPro"/>
</dbReference>
<evidence type="ECO:0000256" key="2">
    <source>
        <dbReference type="ARBA" id="ARBA00022741"/>
    </source>
</evidence>
<dbReference type="EC" id="3.1.-.-" evidence="7"/>
<dbReference type="Proteomes" id="UP000198558">
    <property type="component" value="Unassembled WGS sequence"/>
</dbReference>
<protein>
    <recommendedName>
        <fullName evidence="7">Endonuclease MutS2</fullName>
        <ecNumber evidence="7">3.1.-.-</ecNumber>
    </recommendedName>
    <alternativeName>
        <fullName evidence="7">Ribosome-associated protein quality control-upstream factor</fullName>
        <shortName evidence="7">RQC-upstream factor</shortName>
        <shortName evidence="7">RqcU</shortName>
        <ecNumber evidence="7">3.6.4.-</ecNumber>
    </alternativeName>
</protein>
<feature type="binding site" evidence="7">
    <location>
        <begin position="330"/>
        <end position="337"/>
    </location>
    <ligand>
        <name>ATP</name>
        <dbReference type="ChEBI" id="CHEBI:30616"/>
    </ligand>
</feature>
<dbReference type="GO" id="GO:0030983">
    <property type="term" value="F:mismatched DNA binding"/>
    <property type="evidence" value="ECO:0007669"/>
    <property type="project" value="InterPro"/>
</dbReference>
<comment type="function">
    <text evidence="7">Acts as a ribosome collision sensor, splitting the ribosome into its 2 subunits. Detects stalled/collided 70S ribosomes which it binds and splits by an ATP-hydrolysis driven conformational change. Acts upstream of the ribosome quality control system (RQC), a ribosome-associated complex that mediates the extraction of incompletely synthesized nascent chains from stalled ribosomes and their subsequent degradation. Probably generates substrates for RQC.</text>
</comment>
<dbReference type="GeneID" id="78288559"/>
<dbReference type="GO" id="GO:0004519">
    <property type="term" value="F:endonuclease activity"/>
    <property type="evidence" value="ECO:0007669"/>
    <property type="project" value="UniProtKB-UniRule"/>
</dbReference>
<gene>
    <name evidence="7" type="primary">mutS2</name>
    <name evidence="7" type="synonym">rqcU</name>
    <name evidence="10" type="ORF">SAMN04489758_11812</name>
</gene>
<dbReference type="InterPro" id="IPR000432">
    <property type="entry name" value="DNA_mismatch_repair_MutS_C"/>
</dbReference>
<dbReference type="SMART" id="SM00463">
    <property type="entry name" value="SMR"/>
    <property type="match status" value="1"/>
</dbReference>
<dbReference type="Gene3D" id="3.40.50.300">
    <property type="entry name" value="P-loop containing nucleotide triphosphate hydrolases"/>
    <property type="match status" value="1"/>
</dbReference>
<feature type="domain" description="Smr" evidence="9">
    <location>
        <begin position="695"/>
        <end position="770"/>
    </location>
</feature>
<organism evidence="10 11">
    <name type="scientific">Thomasclavelia cocleata</name>
    <dbReference type="NCBI Taxonomy" id="69824"/>
    <lineage>
        <taxon>Bacteria</taxon>
        <taxon>Bacillati</taxon>
        <taxon>Bacillota</taxon>
        <taxon>Erysipelotrichia</taxon>
        <taxon>Erysipelotrichales</taxon>
        <taxon>Coprobacillaceae</taxon>
        <taxon>Thomasclavelia</taxon>
    </lineage>
</organism>
<sequence length="770" mass="87235">MKNTYDTLEFNQIKNKVEAFCISSLAKDKIETLQPYQDLEDLKLDQKYLDQAMCLIYKYGRLPMGYYNDVEPLLLKANKDGTLFGEDFVQIVYLLNNVKEIINYLSDKEIKENELVNLCNQFILPKQLLKEINRCIDSSGNVLDNASKELRRIRRQILSIEANIRTKIEQVKAANKDYLSQEAISSRNNHLVLPVKAGNKNIVKGIVHAVSATGQTMFIEPEIIVSMNNQLVHARDDELREINRILTELSRMVKDNYDLLHENQELMVEIDVIFAKAGYGVQIDGVVPEVCEDYSSFSLIKARHPLIDKDKVVANSIILNEPKRMLLISGSNTGGKTVVLKTAGLLSLMALCGMAVPCIQAVVPMFDQICVDLGDEQSIEQSLSTFSSHMKRLVEITNDVSEKSLVLLDEIGSGTDPKEGQSIAEAILRYLHKVNPLIVASTHYSGLKEFAKNEEYILVAAVEFDQEKMIPTYRLIEGSVGNSYAIEISSRLGLKEEIVELAYQIKENSLTDSDKLLEKLQDELTQVQLERDRLELLTNEAKNKMNRYERLINNFEKQKDELIENAKQQANQLLEDSKQEIDLVVEELKKQAELKQHVVIEAKRNLDLLKHEEKKIINEEKHAYQVGDIVKVLSANRQGEILSINKKGILTISMSGLKLNAKPEEVIFVSKKIKPKKVKSNLKSLRKSTNQSYELNIIGKRYEEAMLLVDKFLDDALVNNYSMVRIIHGIGTGVLRNGVKKMLEKNKNVVSYRDGGPNEGGLGATLVYFE</sequence>
<dbReference type="Pfam" id="PF00488">
    <property type="entry name" value="MutS_V"/>
    <property type="match status" value="1"/>
</dbReference>
<evidence type="ECO:0000256" key="4">
    <source>
        <dbReference type="ARBA" id="ARBA00022840"/>
    </source>
</evidence>
<dbReference type="PROSITE" id="PS50828">
    <property type="entry name" value="SMR"/>
    <property type="match status" value="1"/>
</dbReference>
<proteinExistence type="inferred from homology"/>
<dbReference type="NCBIfam" id="TIGR01069">
    <property type="entry name" value="mutS2"/>
    <property type="match status" value="1"/>
</dbReference>
<dbReference type="InterPro" id="IPR005747">
    <property type="entry name" value="MutS2"/>
</dbReference>
<keyword evidence="4 7" id="KW-0067">ATP-binding</keyword>
<keyword evidence="7" id="KW-0540">Nuclease</keyword>
<evidence type="ECO:0000259" key="9">
    <source>
        <dbReference type="PROSITE" id="PS50828"/>
    </source>
</evidence>
<dbReference type="GO" id="GO:0072344">
    <property type="term" value="P:rescue of stalled ribosome"/>
    <property type="evidence" value="ECO:0007669"/>
    <property type="project" value="UniProtKB-UniRule"/>
</dbReference>
<dbReference type="PROSITE" id="PS00486">
    <property type="entry name" value="DNA_MISMATCH_REPAIR_2"/>
    <property type="match status" value="1"/>
</dbReference>
<keyword evidence="1 7" id="KW-0699">rRNA-binding</keyword>
<dbReference type="GO" id="GO:0140664">
    <property type="term" value="F:ATP-dependent DNA damage sensor activity"/>
    <property type="evidence" value="ECO:0007669"/>
    <property type="project" value="InterPro"/>
</dbReference>
<dbReference type="GO" id="GO:0006298">
    <property type="term" value="P:mismatch repair"/>
    <property type="evidence" value="ECO:0007669"/>
    <property type="project" value="InterPro"/>
</dbReference>
<keyword evidence="2 7" id="KW-0547">Nucleotide-binding</keyword>
<comment type="similarity">
    <text evidence="7">Belongs to the DNA mismatch repair MutS family. MutS2 subfamily.</text>
</comment>
<keyword evidence="7" id="KW-0255">Endonuclease</keyword>
<dbReference type="SMART" id="SM00533">
    <property type="entry name" value="MUTSd"/>
    <property type="match status" value="1"/>
</dbReference>
<keyword evidence="3 7" id="KW-0378">Hydrolase</keyword>
<dbReference type="HAMAP" id="MF_00092">
    <property type="entry name" value="MutS2"/>
    <property type="match status" value="1"/>
</dbReference>
<reference evidence="11" key="1">
    <citation type="submission" date="2016-10" db="EMBL/GenBank/DDBJ databases">
        <authorList>
            <person name="Varghese N."/>
            <person name="Submissions S."/>
        </authorList>
    </citation>
    <scope>NUCLEOTIDE SEQUENCE [LARGE SCALE GENOMIC DNA]</scope>
    <source>
        <strain evidence="11">DSM 1551</strain>
    </source>
</reference>
<dbReference type="PANTHER" id="PTHR48466:SF2">
    <property type="entry name" value="OS10G0509000 PROTEIN"/>
    <property type="match status" value="1"/>
</dbReference>
<dbReference type="Pfam" id="PF20297">
    <property type="entry name" value="MSSS"/>
    <property type="match status" value="1"/>
</dbReference>
<dbReference type="Gene3D" id="3.30.1370.110">
    <property type="match status" value="1"/>
</dbReference>
<dbReference type="PANTHER" id="PTHR48466">
    <property type="entry name" value="OS10G0509000 PROTEIN-RELATED"/>
    <property type="match status" value="1"/>
</dbReference>
<dbReference type="FunFam" id="3.40.50.300:FF:000830">
    <property type="entry name" value="Endonuclease MutS2"/>
    <property type="match status" value="1"/>
</dbReference>
<comment type="subunit">
    <text evidence="7">Homodimer. Binds to stalled ribosomes, contacting rRNA.</text>
</comment>
<dbReference type="GO" id="GO:0043023">
    <property type="term" value="F:ribosomal large subunit binding"/>
    <property type="evidence" value="ECO:0007669"/>
    <property type="project" value="UniProtKB-UniRule"/>
</dbReference>
<dbReference type="SUPFAM" id="SSF48334">
    <property type="entry name" value="DNA repair protein MutS, domain III"/>
    <property type="match status" value="1"/>
</dbReference>
<dbReference type="InterPro" id="IPR045076">
    <property type="entry name" value="MutS"/>
</dbReference>
<dbReference type="InterPro" id="IPR046893">
    <property type="entry name" value="MSSS"/>
</dbReference>
<feature type="coiled-coil region" evidence="8">
    <location>
        <begin position="503"/>
        <end position="619"/>
    </location>
</feature>
<evidence type="ECO:0000313" key="11">
    <source>
        <dbReference type="Proteomes" id="UP000198558"/>
    </source>
</evidence>
<dbReference type="InterPro" id="IPR036063">
    <property type="entry name" value="Smr_dom_sf"/>
</dbReference>
<dbReference type="InterPro" id="IPR036187">
    <property type="entry name" value="DNA_mismatch_repair_MutS_sf"/>
</dbReference>
<evidence type="ECO:0000256" key="8">
    <source>
        <dbReference type="SAM" id="Coils"/>
    </source>
</evidence>
<dbReference type="PIRSF" id="PIRSF005814">
    <property type="entry name" value="MutS_YshD"/>
    <property type="match status" value="1"/>
</dbReference>
<dbReference type="AlphaFoldDB" id="A0A1I0FDC6"/>
<dbReference type="OrthoDB" id="9808166at2"/>
<evidence type="ECO:0000313" key="10">
    <source>
        <dbReference type="EMBL" id="SET55512.1"/>
    </source>
</evidence>
<dbReference type="RefSeq" id="WP_092354178.1">
    <property type="nucleotide sequence ID" value="NZ_FOIN01000018.1"/>
</dbReference>
<dbReference type="InterPro" id="IPR002625">
    <property type="entry name" value="Smr_dom"/>
</dbReference>